<dbReference type="Proteomes" id="UP000240322">
    <property type="component" value="Unassembled WGS sequence"/>
</dbReference>
<keyword evidence="1" id="KW-0472">Membrane</keyword>
<dbReference type="AlphaFoldDB" id="A0A2R6AFE2"/>
<name>A0A2R6AFE2_9ARCH</name>
<sequence length="105" mass="10912">MLKRVLGALTAASSALPILFFLRGDGLFSLLGVFLSFCLLGEGISAAVEQKRGWGAACALTCLLMVVFTHVPIKYVALSCALSALLLSLPGADYGSPPPRRGEGS</sequence>
<organism evidence="2 3">
    <name type="scientific">Candidatus Marsarchaeota G2 archaeon OSP_D</name>
    <dbReference type="NCBI Taxonomy" id="1978157"/>
    <lineage>
        <taxon>Archaea</taxon>
        <taxon>Candidatus Marsarchaeota</taxon>
        <taxon>Candidatus Marsarchaeota group 2</taxon>
    </lineage>
</organism>
<gene>
    <name evidence="2" type="ORF">B9Q03_12595</name>
</gene>
<proteinExistence type="predicted"/>
<feature type="transmembrane region" description="Helical" evidence="1">
    <location>
        <begin position="27"/>
        <end position="46"/>
    </location>
</feature>
<feature type="transmembrane region" description="Helical" evidence="1">
    <location>
        <begin position="53"/>
        <end position="69"/>
    </location>
</feature>
<protein>
    <submittedName>
        <fullName evidence="2">Uncharacterized protein</fullName>
    </submittedName>
</protein>
<evidence type="ECO:0000313" key="2">
    <source>
        <dbReference type="EMBL" id="PSN85053.1"/>
    </source>
</evidence>
<dbReference type="EMBL" id="NEXE01000257">
    <property type="protein sequence ID" value="PSN85053.1"/>
    <property type="molecule type" value="Genomic_DNA"/>
</dbReference>
<evidence type="ECO:0000313" key="3">
    <source>
        <dbReference type="Proteomes" id="UP000240322"/>
    </source>
</evidence>
<evidence type="ECO:0000256" key="1">
    <source>
        <dbReference type="SAM" id="Phobius"/>
    </source>
</evidence>
<comment type="caution">
    <text evidence="2">The sequence shown here is derived from an EMBL/GenBank/DDBJ whole genome shotgun (WGS) entry which is preliminary data.</text>
</comment>
<reference evidence="2 3" key="1">
    <citation type="submission" date="2017-04" db="EMBL/GenBank/DDBJ databases">
        <title>Novel microbial lineages endemic to geothermal iron-oxide mats fill important gaps in the evolutionary history of Archaea.</title>
        <authorList>
            <person name="Jay Z.J."/>
            <person name="Beam J.P."/>
            <person name="Dlakic M."/>
            <person name="Rusch D.B."/>
            <person name="Kozubal M.A."/>
            <person name="Inskeep W.P."/>
        </authorList>
    </citation>
    <scope>NUCLEOTIDE SEQUENCE [LARGE SCALE GENOMIC DNA]</scope>
    <source>
        <strain evidence="2">OSP_D</strain>
    </source>
</reference>
<keyword evidence="1" id="KW-1133">Transmembrane helix</keyword>
<accession>A0A2R6AFE2</accession>
<keyword evidence="1" id="KW-0812">Transmembrane</keyword>